<evidence type="ECO:0000313" key="1">
    <source>
        <dbReference type="EMBL" id="GFS43380.1"/>
    </source>
</evidence>
<accession>A0A7J0DVM2</accession>
<organism evidence="1 2">
    <name type="scientific">Actinidia rufa</name>
    <dbReference type="NCBI Taxonomy" id="165716"/>
    <lineage>
        <taxon>Eukaryota</taxon>
        <taxon>Viridiplantae</taxon>
        <taxon>Streptophyta</taxon>
        <taxon>Embryophyta</taxon>
        <taxon>Tracheophyta</taxon>
        <taxon>Spermatophyta</taxon>
        <taxon>Magnoliopsida</taxon>
        <taxon>eudicotyledons</taxon>
        <taxon>Gunneridae</taxon>
        <taxon>Pentapetalae</taxon>
        <taxon>asterids</taxon>
        <taxon>Ericales</taxon>
        <taxon>Actinidiaceae</taxon>
        <taxon>Actinidia</taxon>
    </lineage>
</organism>
<dbReference type="OrthoDB" id="1893065at2759"/>
<comment type="caution">
    <text evidence="1">The sequence shown here is derived from an EMBL/GenBank/DDBJ whole genome shotgun (WGS) entry which is preliminary data.</text>
</comment>
<evidence type="ECO:0000313" key="2">
    <source>
        <dbReference type="Proteomes" id="UP000585474"/>
    </source>
</evidence>
<reference evidence="2" key="1">
    <citation type="submission" date="2019-07" db="EMBL/GenBank/DDBJ databases">
        <title>De Novo Assembly of kiwifruit Actinidia rufa.</title>
        <authorList>
            <person name="Sugita-Konishi S."/>
            <person name="Sato K."/>
            <person name="Mori E."/>
            <person name="Abe Y."/>
            <person name="Kisaki G."/>
            <person name="Hamano K."/>
            <person name="Suezawa K."/>
            <person name="Otani M."/>
            <person name="Fukuda T."/>
            <person name="Manabe T."/>
            <person name="Gomi K."/>
            <person name="Tabuchi M."/>
            <person name="Akimitsu K."/>
            <person name="Kataoka I."/>
        </authorList>
    </citation>
    <scope>NUCLEOTIDE SEQUENCE [LARGE SCALE GENOMIC DNA]</scope>
    <source>
        <strain evidence="2">cv. Fuchu</strain>
    </source>
</reference>
<gene>
    <name evidence="1" type="ORF">Acr_00g0084850</name>
</gene>
<name>A0A7J0DVM2_9ERIC</name>
<dbReference type="EMBL" id="BJWL01000418">
    <property type="protein sequence ID" value="GFS43380.1"/>
    <property type="molecule type" value="Genomic_DNA"/>
</dbReference>
<sequence length="111" mass="12339">MQGGGVNINAVACAACSVPFHLEHKTAQTLIFEAKVRSQFPVLGSLALQAWIKARIMECEKELEVVKKELAVQEEKKKSQDLKSRGKQPMVCATTTTTKKWKVKQHQALFG</sequence>
<proteinExistence type="predicted"/>
<dbReference type="AlphaFoldDB" id="A0A7J0DVM2"/>
<keyword evidence="2" id="KW-1185">Reference proteome</keyword>
<dbReference type="Proteomes" id="UP000585474">
    <property type="component" value="Unassembled WGS sequence"/>
</dbReference>
<protein>
    <submittedName>
        <fullName evidence="1">Uncharacterized protein</fullName>
    </submittedName>
</protein>